<feature type="region of interest" description="Disordered" evidence="1">
    <location>
        <begin position="201"/>
        <end position="245"/>
    </location>
</feature>
<protein>
    <submittedName>
        <fullName evidence="4">Uncharacterized protein</fullName>
    </submittedName>
</protein>
<evidence type="ECO:0000313" key="5">
    <source>
        <dbReference type="Proteomes" id="UP000193498"/>
    </source>
</evidence>
<dbReference type="AlphaFoldDB" id="A0A1Y1Z0F9"/>
<feature type="chain" id="PRO_5013345030" evidence="3">
    <location>
        <begin position="26"/>
        <end position="470"/>
    </location>
</feature>
<dbReference type="EMBL" id="MCFE01000042">
    <property type="protein sequence ID" value="ORY03793.1"/>
    <property type="molecule type" value="Genomic_DNA"/>
</dbReference>
<sequence length="470" mass="52598">MRLPDVAEVALTWFVLLLGIFPAEPSPLSTVIKLLTHGFLAVFDTIPQSDLVAALTEQCGPDIYCLPKFNVTWTMGSVGLLRWNPNYPTFRVQGFVDIRLYEMTNTRKPVKEWLNITNEDGLWSINLDHSSGIFPEVFRRPKNTTVTRHYRFLVTANSDPIEGKQKGPIFTIEDPPPPEEVNSNPLHFALPISNNSLLIHPEGTSSSAAPHTTVDPDKSQTDEFSSADATKSSDKPPRSSPSSGTVVGIIAGTSIGLMLLIGYPLIPNLFEFTRLPSFTLIYYLIRHCDRANFVRRAKSLNQNQSNFPPMIETHHQNLSRYSVAGYASTEAFLPTSDHENRSHSYSNHDQHILAALPNNSSGANQLSPTEQDFEPDPLRLTVKDAQLIAETYRRLLRKPSWNADEGKDLAKRNTYTDELLRRELQADGKGVKQVNTAPTIIVVNEEQKLNRTSMMSVGHLEELPSPTRMI</sequence>
<comment type="caution">
    <text evidence="4">The sequence shown here is derived from an EMBL/GenBank/DDBJ whole genome shotgun (WGS) entry which is preliminary data.</text>
</comment>
<reference evidence="4 5" key="1">
    <citation type="submission" date="2016-07" db="EMBL/GenBank/DDBJ databases">
        <title>Pervasive Adenine N6-methylation of Active Genes in Fungi.</title>
        <authorList>
            <consortium name="DOE Joint Genome Institute"/>
            <person name="Mondo S.J."/>
            <person name="Dannebaum R.O."/>
            <person name="Kuo R.C."/>
            <person name="Labutti K."/>
            <person name="Haridas S."/>
            <person name="Kuo A."/>
            <person name="Salamov A."/>
            <person name="Ahrendt S.R."/>
            <person name="Lipzen A."/>
            <person name="Sullivan W."/>
            <person name="Andreopoulos W.B."/>
            <person name="Clum A."/>
            <person name="Lindquist E."/>
            <person name="Daum C."/>
            <person name="Ramamoorthy G.K."/>
            <person name="Gryganskyi A."/>
            <person name="Culley D."/>
            <person name="Magnuson J.K."/>
            <person name="James T.Y."/>
            <person name="O'Malley M.A."/>
            <person name="Stajich J.E."/>
            <person name="Spatafora J.W."/>
            <person name="Visel A."/>
            <person name="Grigoriev I.V."/>
        </authorList>
    </citation>
    <scope>NUCLEOTIDE SEQUENCE [LARGE SCALE GENOMIC DNA]</scope>
    <source>
        <strain evidence="4 5">CBS 931.73</strain>
    </source>
</reference>
<keyword evidence="2" id="KW-0812">Transmembrane</keyword>
<dbReference type="Proteomes" id="UP000193498">
    <property type="component" value="Unassembled WGS sequence"/>
</dbReference>
<evidence type="ECO:0000256" key="1">
    <source>
        <dbReference type="SAM" id="MobiDB-lite"/>
    </source>
</evidence>
<feature type="transmembrane region" description="Helical" evidence="2">
    <location>
        <begin position="246"/>
        <end position="266"/>
    </location>
</feature>
<dbReference type="InParanoid" id="A0A1Y1Z0F9"/>
<organism evidence="4 5">
    <name type="scientific">Basidiobolus meristosporus CBS 931.73</name>
    <dbReference type="NCBI Taxonomy" id="1314790"/>
    <lineage>
        <taxon>Eukaryota</taxon>
        <taxon>Fungi</taxon>
        <taxon>Fungi incertae sedis</taxon>
        <taxon>Zoopagomycota</taxon>
        <taxon>Entomophthoromycotina</taxon>
        <taxon>Basidiobolomycetes</taxon>
        <taxon>Basidiobolales</taxon>
        <taxon>Basidiobolaceae</taxon>
        <taxon>Basidiobolus</taxon>
    </lineage>
</organism>
<dbReference type="OrthoDB" id="2278929at2759"/>
<feature type="compositionally biased region" description="Polar residues" evidence="1">
    <location>
        <begin position="201"/>
        <end position="210"/>
    </location>
</feature>
<feature type="signal peptide" evidence="3">
    <location>
        <begin position="1"/>
        <end position="25"/>
    </location>
</feature>
<evidence type="ECO:0000313" key="4">
    <source>
        <dbReference type="EMBL" id="ORY03793.1"/>
    </source>
</evidence>
<name>A0A1Y1Z0F9_9FUNG</name>
<keyword evidence="2" id="KW-0472">Membrane</keyword>
<gene>
    <name evidence="4" type="ORF">K493DRAFT_334152</name>
</gene>
<keyword evidence="5" id="KW-1185">Reference proteome</keyword>
<keyword evidence="2" id="KW-1133">Transmembrane helix</keyword>
<keyword evidence="3" id="KW-0732">Signal</keyword>
<evidence type="ECO:0000256" key="3">
    <source>
        <dbReference type="SAM" id="SignalP"/>
    </source>
</evidence>
<dbReference type="STRING" id="1314790.A0A1Y1Z0F9"/>
<evidence type="ECO:0000256" key="2">
    <source>
        <dbReference type="SAM" id="Phobius"/>
    </source>
</evidence>
<accession>A0A1Y1Z0F9</accession>
<proteinExistence type="predicted"/>